<dbReference type="Gene3D" id="2.40.50.140">
    <property type="entry name" value="Nucleic acid-binding proteins"/>
    <property type="match status" value="1"/>
</dbReference>
<dbReference type="Proteomes" id="UP000188532">
    <property type="component" value="Unassembled WGS sequence"/>
</dbReference>
<accession>A0A1V3XMQ6</accession>
<dbReference type="GO" id="GO:0005524">
    <property type="term" value="F:ATP binding"/>
    <property type="evidence" value="ECO:0007669"/>
    <property type="project" value="UniProtKB-KW"/>
</dbReference>
<reference evidence="1 2" key="1">
    <citation type="submission" date="2017-02" db="EMBL/GenBank/DDBJ databases">
        <title>Complete genome sequences of Mycobacterium kansasii strains isolated from rhesus macaques.</title>
        <authorList>
            <person name="Panda A."/>
            <person name="Nagaraj S."/>
            <person name="Zhao X."/>
            <person name="Tettelin H."/>
            <person name="Detolla L.J."/>
        </authorList>
    </citation>
    <scope>NUCLEOTIDE SEQUENCE [LARGE SCALE GENOMIC DNA]</scope>
    <source>
        <strain evidence="1 2">11-3469</strain>
    </source>
</reference>
<proteinExistence type="predicted"/>
<evidence type="ECO:0000313" key="1">
    <source>
        <dbReference type="EMBL" id="OOK80422.1"/>
    </source>
</evidence>
<dbReference type="AlphaFoldDB" id="A0A1V3XMQ6"/>
<dbReference type="InterPro" id="IPR012340">
    <property type="entry name" value="NA-bd_OB-fold"/>
</dbReference>
<evidence type="ECO:0000313" key="2">
    <source>
        <dbReference type="Proteomes" id="UP000188532"/>
    </source>
</evidence>
<sequence>MRENQFAARVSAESKAAIGQSLELAFDTTKLAVFDADSGVNLTIPVVG</sequence>
<organism evidence="1 2">
    <name type="scientific">Mycobacterium kansasii</name>
    <dbReference type="NCBI Taxonomy" id="1768"/>
    <lineage>
        <taxon>Bacteria</taxon>
        <taxon>Bacillati</taxon>
        <taxon>Actinomycetota</taxon>
        <taxon>Actinomycetes</taxon>
        <taxon>Mycobacteriales</taxon>
        <taxon>Mycobacteriaceae</taxon>
        <taxon>Mycobacterium</taxon>
    </lineage>
</organism>
<dbReference type="EMBL" id="MVBN01000002">
    <property type="protein sequence ID" value="OOK80422.1"/>
    <property type="molecule type" value="Genomic_DNA"/>
</dbReference>
<dbReference type="STRING" id="1768.B1T50_07020"/>
<protein>
    <submittedName>
        <fullName evidence="1">Putative sugar-transport ATP-binding protein ABC transporter sugC</fullName>
    </submittedName>
</protein>
<keyword evidence="1" id="KW-0547">Nucleotide-binding</keyword>
<keyword evidence="1" id="KW-0067">ATP-binding</keyword>
<dbReference type="Gene3D" id="2.40.50.100">
    <property type="match status" value="1"/>
</dbReference>
<dbReference type="SUPFAM" id="SSF50331">
    <property type="entry name" value="MOP-like"/>
    <property type="match status" value="1"/>
</dbReference>
<gene>
    <name evidence="1" type="ORF">BZL29_2262</name>
</gene>
<dbReference type="InterPro" id="IPR008995">
    <property type="entry name" value="Mo/tungstate-bd_C_term_dom"/>
</dbReference>
<comment type="caution">
    <text evidence="1">The sequence shown here is derived from an EMBL/GenBank/DDBJ whole genome shotgun (WGS) entry which is preliminary data.</text>
</comment>
<name>A0A1V3XMQ6_MYCKA</name>